<evidence type="ECO:0000313" key="1">
    <source>
        <dbReference type="EMBL" id="ETA66625.1"/>
    </source>
</evidence>
<organism evidence="1 2">
    <name type="scientific">Methanolobus tindarius DSM 2278</name>
    <dbReference type="NCBI Taxonomy" id="1090322"/>
    <lineage>
        <taxon>Archaea</taxon>
        <taxon>Methanobacteriati</taxon>
        <taxon>Methanobacteriota</taxon>
        <taxon>Stenosarchaea group</taxon>
        <taxon>Methanomicrobia</taxon>
        <taxon>Methanosarcinales</taxon>
        <taxon>Methanosarcinaceae</taxon>
        <taxon>Methanolobus</taxon>
    </lineage>
</organism>
<protein>
    <submittedName>
        <fullName evidence="1">Uncharacterized protein</fullName>
    </submittedName>
</protein>
<keyword evidence="2" id="KW-1185">Reference proteome</keyword>
<sequence>MEERDELETMEETMDVLNQVKNILRMLRMGESPEDGIGNDLWTELELALSEVIGTLSNKKPASENKEYVDFLVSVRLKNIDNMVDNFDVENYPQIKLNFLLISYTIKLLDKYYNSVVSS</sequence>
<proteinExistence type="predicted"/>
<comment type="caution">
    <text evidence="1">The sequence shown here is derived from an EMBL/GenBank/DDBJ whole genome shotgun (WGS) entry which is preliminary data.</text>
</comment>
<evidence type="ECO:0000313" key="2">
    <source>
        <dbReference type="Proteomes" id="UP000019483"/>
    </source>
</evidence>
<gene>
    <name evidence="1" type="ORF">MettiDRAFT_0023</name>
</gene>
<dbReference type="AlphaFoldDB" id="W9DNS1"/>
<dbReference type="EMBL" id="AZAJ01000001">
    <property type="protein sequence ID" value="ETA66625.1"/>
    <property type="molecule type" value="Genomic_DNA"/>
</dbReference>
<dbReference type="OrthoDB" id="142853at2157"/>
<name>W9DNS1_METTI</name>
<dbReference type="Proteomes" id="UP000019483">
    <property type="component" value="Unassembled WGS sequence"/>
</dbReference>
<reference evidence="1 2" key="1">
    <citation type="submission" date="2013-08" db="EMBL/GenBank/DDBJ databases">
        <authorList>
            <consortium name="DOE Joint Genome Institute"/>
            <person name="Eisen J."/>
            <person name="Huntemann M."/>
            <person name="Han J."/>
            <person name="Chen A."/>
            <person name="Kyrpides N."/>
            <person name="Mavromatis K."/>
            <person name="Markowitz V."/>
            <person name="Palaniappan K."/>
            <person name="Ivanova N."/>
            <person name="Schaumberg A."/>
            <person name="Pati A."/>
            <person name="Liolios K."/>
            <person name="Nordberg H.P."/>
            <person name="Cantor M.N."/>
            <person name="Hua S.X."/>
            <person name="Woyke T."/>
        </authorList>
    </citation>
    <scope>NUCLEOTIDE SEQUENCE [LARGE SCALE GENOMIC DNA]</scope>
    <source>
        <strain evidence="1 2">DSM 2278</strain>
    </source>
</reference>
<dbReference type="STRING" id="1090322.MettiDRAFT_0023"/>
<accession>W9DNS1</accession>
<dbReference type="RefSeq" id="WP_023843762.1">
    <property type="nucleotide sequence ID" value="NZ_AZAJ01000001.1"/>
</dbReference>